<evidence type="ECO:0000313" key="2">
    <source>
        <dbReference type="EMBL" id="GAC74916.1"/>
    </source>
</evidence>
<dbReference type="Proteomes" id="UP000011976">
    <property type="component" value="Unassembled WGS sequence"/>
</dbReference>
<feature type="compositionally biased region" description="Low complexity" evidence="1">
    <location>
        <begin position="604"/>
        <end position="621"/>
    </location>
</feature>
<feature type="compositionally biased region" description="Low complexity" evidence="1">
    <location>
        <begin position="1414"/>
        <end position="1426"/>
    </location>
</feature>
<feature type="compositionally biased region" description="Low complexity" evidence="1">
    <location>
        <begin position="323"/>
        <end position="360"/>
    </location>
</feature>
<feature type="compositionally biased region" description="Polar residues" evidence="1">
    <location>
        <begin position="473"/>
        <end position="483"/>
    </location>
</feature>
<feature type="region of interest" description="Disordered" evidence="1">
    <location>
        <begin position="841"/>
        <end position="885"/>
    </location>
</feature>
<evidence type="ECO:0000313" key="3">
    <source>
        <dbReference type="Proteomes" id="UP000011976"/>
    </source>
</evidence>
<protein>
    <submittedName>
        <fullName evidence="2">Uncharacterized protein</fullName>
    </submittedName>
</protein>
<feature type="compositionally biased region" description="Polar residues" evidence="1">
    <location>
        <begin position="82"/>
        <end position="100"/>
    </location>
</feature>
<name>M9LQN1_PSEA3</name>
<feature type="region of interest" description="Disordered" evidence="1">
    <location>
        <begin position="921"/>
        <end position="941"/>
    </location>
</feature>
<feature type="compositionally biased region" description="Low complexity" evidence="1">
    <location>
        <begin position="655"/>
        <end position="678"/>
    </location>
</feature>
<feature type="region of interest" description="Disordered" evidence="1">
    <location>
        <begin position="715"/>
        <end position="801"/>
    </location>
</feature>
<feature type="compositionally biased region" description="Basic and acidic residues" evidence="1">
    <location>
        <begin position="369"/>
        <end position="390"/>
    </location>
</feature>
<feature type="compositionally biased region" description="Low complexity" evidence="1">
    <location>
        <begin position="260"/>
        <end position="287"/>
    </location>
</feature>
<feature type="region of interest" description="Disordered" evidence="1">
    <location>
        <begin position="206"/>
        <end position="233"/>
    </location>
</feature>
<dbReference type="OrthoDB" id="2556461at2759"/>
<feature type="compositionally biased region" description="Low complexity" evidence="1">
    <location>
        <begin position="128"/>
        <end position="157"/>
    </location>
</feature>
<dbReference type="STRING" id="1151754.M9LQN1"/>
<feature type="compositionally biased region" description="Polar residues" evidence="1">
    <location>
        <begin position="567"/>
        <end position="591"/>
    </location>
</feature>
<feature type="compositionally biased region" description="Basic residues" evidence="1">
    <location>
        <begin position="862"/>
        <end position="871"/>
    </location>
</feature>
<evidence type="ECO:0000256" key="1">
    <source>
        <dbReference type="SAM" id="MobiDB-lite"/>
    </source>
</evidence>
<gene>
    <name evidence="2" type="ORF">PANT_13d00059</name>
</gene>
<reference evidence="3" key="1">
    <citation type="journal article" date="2013" name="Genome Announc.">
        <title>Genome sequence of the basidiomycetous yeast Pseudozyma antarctica T-34, a producer of the glycolipid biosurfactants mannosylerythritol lipids.</title>
        <authorList>
            <person name="Morita T."/>
            <person name="Koike H."/>
            <person name="Koyama Y."/>
            <person name="Hagiwara H."/>
            <person name="Ito E."/>
            <person name="Fukuoka T."/>
            <person name="Imura T."/>
            <person name="Machida M."/>
            <person name="Kitamoto D."/>
        </authorList>
    </citation>
    <scope>NUCLEOTIDE SEQUENCE [LARGE SCALE GENOMIC DNA]</scope>
    <source>
        <strain evidence="3">T-34</strain>
    </source>
</reference>
<feature type="region of interest" description="Disordered" evidence="1">
    <location>
        <begin position="985"/>
        <end position="1009"/>
    </location>
</feature>
<organism evidence="2 3">
    <name type="scientific">Pseudozyma antarctica (strain T-34)</name>
    <name type="common">Yeast</name>
    <name type="synonym">Candida antarctica</name>
    <dbReference type="NCBI Taxonomy" id="1151754"/>
    <lineage>
        <taxon>Eukaryota</taxon>
        <taxon>Fungi</taxon>
        <taxon>Dikarya</taxon>
        <taxon>Basidiomycota</taxon>
        <taxon>Ustilaginomycotina</taxon>
        <taxon>Ustilaginomycetes</taxon>
        <taxon>Ustilaginales</taxon>
        <taxon>Ustilaginaceae</taxon>
        <taxon>Moesziomyces</taxon>
    </lineage>
</organism>
<feature type="compositionally biased region" description="Low complexity" evidence="1">
    <location>
        <begin position="398"/>
        <end position="446"/>
    </location>
</feature>
<feature type="compositionally biased region" description="Low complexity" evidence="1">
    <location>
        <begin position="101"/>
        <end position="117"/>
    </location>
</feature>
<feature type="compositionally biased region" description="Low complexity" evidence="1">
    <location>
        <begin position="1514"/>
        <end position="1529"/>
    </location>
</feature>
<feature type="compositionally biased region" description="Low complexity" evidence="1">
    <location>
        <begin position="453"/>
        <end position="472"/>
    </location>
</feature>
<feature type="region of interest" description="Disordered" evidence="1">
    <location>
        <begin position="1489"/>
        <end position="1609"/>
    </location>
</feature>
<feature type="compositionally biased region" description="Polar residues" evidence="1">
    <location>
        <begin position="1574"/>
        <end position="1584"/>
    </location>
</feature>
<feature type="compositionally biased region" description="Low complexity" evidence="1">
    <location>
        <begin position="40"/>
        <end position="57"/>
    </location>
</feature>
<accession>M9LQN1</accession>
<proteinExistence type="predicted"/>
<feature type="region of interest" description="Disordered" evidence="1">
    <location>
        <begin position="1"/>
        <end position="184"/>
    </location>
</feature>
<feature type="region of interest" description="Disordered" evidence="1">
    <location>
        <begin position="1356"/>
        <end position="1426"/>
    </location>
</feature>
<sequence length="1744" mass="183233">MTNQPGSSAEDVETGTGHEPSPAASALPSHGAQPSESQQSPAPVVPLLSPSSAPISARTPEAASPLDLVQPQTASLVAHDVPSSNHAPAQSSVAQSTTAVSPDPAAASTTGAATPDDLAQSRKRKRSLSPPSASTLPAPASTSSSSAPPATVALSTPPSQPADQGVTNGTGASTAHFAPSSATPTSISFGFGGSSIAPLVHASASSIPADAAAERQRLSVSVPRSDLAADPATAPQCLISTDSIFIASAPPAKRMNRSRTPPAAAITSATTDSTPAPAPAPAASSAFLPPPPSPSSFNTTSPTLVPIPIAATTPISTHSLPHSFAATRTSTDDSTSAPSGSVPMSPAASAAALSDTPAAPTVDVAVTIADDRVREFDKHPPPAHHADDAQQGRPLNGAAPISDPSASSSAPAAGAPAPAAPAESSVLDRSSAASAAAARPDSCDASNFQIPRARSPSSAAAAAETHSAGASSNPSDDALQNSDLAPLHQNSISVNIPPSSPRLAGGGASDGVDLAKSDLRSSASTSDPLTDAIAPATNHTTLPSPLSRAAAASQTVNHLESGAESHTGLTASTEASSSLDTLSKPSATDQNGGAGQAASPSLTAASFAQDAAPPSQPASEALSEMQSDAPSQIYVGAESADEPTPGKGSISLALSTAVASQQSTPSAQTPQPTSTISTLQLASEALSSIPQHGSPSDANVNTAAAELLTVLHQRSKKASAIRSPHPGSVRSRSAATTPVPPSLLLGLKHPSLDVTAQSSRATTPTRTPSGRSKRRRRERNAAATPTAAVLALPSIDASDRRRSARVAKAVTATASDNSSAPNLALFGFSPYLENLVMNAKETDRRTRSGGRAVRPSADRAPARGKRSAAKNKTKEVDPDGPDDEAKSELYRQLCILSYQLQADLDMVPVQSLEQLRARFASPPPADKVDDSHNTAPLPAHNTAHSLETSATRSDVLKPAAPGYNQPQMSGAVESIAYDTIVKTEPPESPQLAHAAASHARPPFSPESSPEVALMDTARATYGTAPSSVSASYTQGPYPSYASHQPYSWDHKAESVEDEPMSPVPRPARSNIMSISALMSGPSPKARSPTPPRIPATPPVPSYMQAWTDEDEMASQILQACAAAIPKLDTTELDRLTKIAELAAFDLPAPWIEETGQADSDEAERADRERHERFSKFAPGRLDPLDTLDTEELYAREEAEYLEEMQASGELYESIRYLSNFDDVVDEWRAGELSRLRLQLEMRKAEIERIWTCDRKLAWSSYIDARAGPLYREAAFEARHARWQAEMELDLLAVHRRKTRGYAKLTHNIWTPPIAGIEDPDSVALYKKFGRFLSGSRYAEIEDPLVRADLRKMQEAWREHKRRTRKRERAQEEEADDADRPTSEAALPGDGEADEQAMSIASSEASDWDEDYDSDSSYMSSDSGISSLPSFSSVCSSPRMPSVTDIDVVVSDADGLMSEAVSLLGADSDSDGDADESLWARQLRMANQSAALKEATDVSAAASGLQTPAEVGDGARSMVSSRAPSPAPSSKLDQDQIRDRKRKRKKPPPPGARLWKKGRVQRDPPYGEIDEVEPSSMQASKSQQADGRYGVSDRMQSSSKEASALGFDAAQARNIEPGGFHDMRIDDSRSNMLATPSYAGYGARAGYGAAREFDYDRERALHDPYAHPSYPVYQHGYPAFQEPPMPRYSEDAPMADARYAYPRVTPPLEMQHDARYAYPYPPPPRAAAYPPANPPPPPPPSQWRY</sequence>
<feature type="compositionally biased region" description="Pro residues" evidence="1">
    <location>
        <begin position="1718"/>
        <end position="1744"/>
    </location>
</feature>
<feature type="compositionally biased region" description="Basic residues" evidence="1">
    <location>
        <begin position="1358"/>
        <end position="1367"/>
    </location>
</feature>
<feature type="region of interest" description="Disordered" evidence="1">
    <location>
        <begin position="250"/>
        <end position="679"/>
    </location>
</feature>
<feature type="compositionally biased region" description="Low complexity" evidence="1">
    <location>
        <begin position="755"/>
        <end position="770"/>
    </location>
</feature>
<feature type="compositionally biased region" description="Polar residues" evidence="1">
    <location>
        <begin position="161"/>
        <end position="173"/>
    </location>
</feature>
<dbReference type="EMBL" id="DF196779">
    <property type="protein sequence ID" value="GAC74916.1"/>
    <property type="molecule type" value="Genomic_DNA"/>
</dbReference>
<feature type="region of interest" description="Disordered" evidence="1">
    <location>
        <begin position="1713"/>
        <end position="1744"/>
    </location>
</feature>
<feature type="compositionally biased region" description="Basic and acidic residues" evidence="1">
    <location>
        <begin position="872"/>
        <end position="885"/>
    </location>
</feature>